<dbReference type="PANTHER" id="PTHR38436:SF1">
    <property type="entry name" value="ESTER CYCLASE"/>
    <property type="match status" value="1"/>
</dbReference>
<comment type="caution">
    <text evidence="2">The sequence shown here is derived from an EMBL/GenBank/DDBJ whole genome shotgun (WGS) entry which is preliminary data.</text>
</comment>
<accession>A0ABW6SYM4</accession>
<dbReference type="InterPro" id="IPR009959">
    <property type="entry name" value="Cyclase_SnoaL-like"/>
</dbReference>
<dbReference type="RefSeq" id="WP_387416372.1">
    <property type="nucleotide sequence ID" value="NZ_JBIASD010000027.1"/>
</dbReference>
<keyword evidence="3" id="KW-1185">Reference proteome</keyword>
<dbReference type="Proteomes" id="UP001602013">
    <property type="component" value="Unassembled WGS sequence"/>
</dbReference>
<dbReference type="EMBL" id="JBIASD010000027">
    <property type="protein sequence ID" value="MFF3670115.1"/>
    <property type="molecule type" value="Genomic_DNA"/>
</dbReference>
<evidence type="ECO:0000313" key="2">
    <source>
        <dbReference type="EMBL" id="MFF3670115.1"/>
    </source>
</evidence>
<organism evidence="2 3">
    <name type="scientific">Microtetraspora malaysiensis</name>
    <dbReference type="NCBI Taxonomy" id="161358"/>
    <lineage>
        <taxon>Bacteria</taxon>
        <taxon>Bacillati</taxon>
        <taxon>Actinomycetota</taxon>
        <taxon>Actinomycetes</taxon>
        <taxon>Streptosporangiales</taxon>
        <taxon>Streptosporangiaceae</taxon>
        <taxon>Microtetraspora</taxon>
    </lineage>
</organism>
<dbReference type="SUPFAM" id="SSF54427">
    <property type="entry name" value="NTF2-like"/>
    <property type="match status" value="1"/>
</dbReference>
<evidence type="ECO:0000259" key="1">
    <source>
        <dbReference type="Pfam" id="PF12680"/>
    </source>
</evidence>
<sequence length="162" mass="17693">MASARRISAFEGRRIGQWDAMTEAREVLDRHTAAFNAHDIDALLRVVSPGAVWVGPEGPAEGHEEIASYIGHFFAAFPDIRALVWETVDNGDLAAEELMMVGTHAGTYLMPGGRAVPGTSRPIQLRCCFMCTVESGLIVSMRFYFDQLELLAQLGLLPGSEL</sequence>
<dbReference type="Pfam" id="PF12680">
    <property type="entry name" value="SnoaL_2"/>
    <property type="match status" value="1"/>
</dbReference>
<feature type="domain" description="SnoaL-like" evidence="1">
    <location>
        <begin position="29"/>
        <end position="141"/>
    </location>
</feature>
<evidence type="ECO:0000313" key="3">
    <source>
        <dbReference type="Proteomes" id="UP001602013"/>
    </source>
</evidence>
<dbReference type="InterPro" id="IPR037401">
    <property type="entry name" value="SnoaL-like"/>
</dbReference>
<reference evidence="2 3" key="1">
    <citation type="submission" date="2024-10" db="EMBL/GenBank/DDBJ databases">
        <title>The Natural Products Discovery Center: Release of the First 8490 Sequenced Strains for Exploring Actinobacteria Biosynthetic Diversity.</title>
        <authorList>
            <person name="Kalkreuter E."/>
            <person name="Kautsar S.A."/>
            <person name="Yang D."/>
            <person name="Bader C.D."/>
            <person name="Teijaro C.N."/>
            <person name="Fluegel L."/>
            <person name="Davis C.M."/>
            <person name="Simpson J.R."/>
            <person name="Lauterbach L."/>
            <person name="Steele A.D."/>
            <person name="Gui C."/>
            <person name="Meng S."/>
            <person name="Li G."/>
            <person name="Viehrig K."/>
            <person name="Ye F."/>
            <person name="Su P."/>
            <person name="Kiefer A.F."/>
            <person name="Nichols A."/>
            <person name="Cepeda A.J."/>
            <person name="Yan W."/>
            <person name="Fan B."/>
            <person name="Jiang Y."/>
            <person name="Adhikari A."/>
            <person name="Zheng C.-J."/>
            <person name="Schuster L."/>
            <person name="Cowan T.M."/>
            <person name="Smanski M.J."/>
            <person name="Chevrette M.G."/>
            <person name="De Carvalho L.P.S."/>
            <person name="Shen B."/>
        </authorList>
    </citation>
    <scope>NUCLEOTIDE SEQUENCE [LARGE SCALE GENOMIC DNA]</scope>
    <source>
        <strain evidence="2 3">NPDC002173</strain>
    </source>
</reference>
<gene>
    <name evidence="2" type="ORF">ACFYXI_31470</name>
</gene>
<proteinExistence type="predicted"/>
<dbReference type="Gene3D" id="3.10.450.50">
    <property type="match status" value="1"/>
</dbReference>
<dbReference type="InterPro" id="IPR032710">
    <property type="entry name" value="NTF2-like_dom_sf"/>
</dbReference>
<dbReference type="PANTHER" id="PTHR38436">
    <property type="entry name" value="POLYKETIDE CYCLASE SNOAL-LIKE DOMAIN"/>
    <property type="match status" value="1"/>
</dbReference>
<name>A0ABW6SYM4_9ACTN</name>
<protein>
    <submittedName>
        <fullName evidence="2">Nuclear transport factor 2 family protein</fullName>
    </submittedName>
</protein>